<protein>
    <submittedName>
        <fullName evidence="2">326_t:CDS:1</fullName>
    </submittedName>
</protein>
<feature type="compositionally biased region" description="Polar residues" evidence="1">
    <location>
        <begin position="39"/>
        <end position="49"/>
    </location>
</feature>
<accession>A0A9N9AHS8</accession>
<dbReference type="Proteomes" id="UP000789831">
    <property type="component" value="Unassembled WGS sequence"/>
</dbReference>
<evidence type="ECO:0000313" key="2">
    <source>
        <dbReference type="EMBL" id="CAG8529414.1"/>
    </source>
</evidence>
<gene>
    <name evidence="2" type="ORF">AGERDE_LOCUS5637</name>
</gene>
<comment type="caution">
    <text evidence="2">The sequence shown here is derived from an EMBL/GenBank/DDBJ whole genome shotgun (WGS) entry which is preliminary data.</text>
</comment>
<dbReference type="EMBL" id="CAJVPL010000785">
    <property type="protein sequence ID" value="CAG8529414.1"/>
    <property type="molecule type" value="Genomic_DNA"/>
</dbReference>
<evidence type="ECO:0000313" key="3">
    <source>
        <dbReference type="Proteomes" id="UP000789831"/>
    </source>
</evidence>
<organism evidence="2 3">
    <name type="scientific">Ambispora gerdemannii</name>
    <dbReference type="NCBI Taxonomy" id="144530"/>
    <lineage>
        <taxon>Eukaryota</taxon>
        <taxon>Fungi</taxon>
        <taxon>Fungi incertae sedis</taxon>
        <taxon>Mucoromycota</taxon>
        <taxon>Glomeromycotina</taxon>
        <taxon>Glomeromycetes</taxon>
        <taxon>Archaeosporales</taxon>
        <taxon>Ambisporaceae</taxon>
        <taxon>Ambispora</taxon>
    </lineage>
</organism>
<dbReference type="AlphaFoldDB" id="A0A9N9AHS8"/>
<keyword evidence="3" id="KW-1185">Reference proteome</keyword>
<sequence>MGGSVFAQTENPDGDVGDGGSPTEISCTTTYDATCGHPATTNAKTRNRY</sequence>
<feature type="compositionally biased region" description="Polar residues" evidence="1">
    <location>
        <begin position="1"/>
        <end position="11"/>
    </location>
</feature>
<proteinExistence type="predicted"/>
<evidence type="ECO:0000256" key="1">
    <source>
        <dbReference type="SAM" id="MobiDB-lite"/>
    </source>
</evidence>
<feature type="region of interest" description="Disordered" evidence="1">
    <location>
        <begin position="1"/>
        <end position="49"/>
    </location>
</feature>
<name>A0A9N9AHS8_9GLOM</name>
<feature type="compositionally biased region" description="Polar residues" evidence="1">
    <location>
        <begin position="23"/>
        <end position="32"/>
    </location>
</feature>
<reference evidence="2" key="1">
    <citation type="submission" date="2021-06" db="EMBL/GenBank/DDBJ databases">
        <authorList>
            <person name="Kallberg Y."/>
            <person name="Tangrot J."/>
            <person name="Rosling A."/>
        </authorList>
    </citation>
    <scope>NUCLEOTIDE SEQUENCE</scope>
    <source>
        <strain evidence="2">MT106</strain>
    </source>
</reference>